<comment type="similarity">
    <text evidence="8">Belongs to the RNR ribonuclease family. RNase R subfamily.</text>
</comment>
<dbReference type="Pfam" id="PF08206">
    <property type="entry name" value="OB_RNB"/>
    <property type="match status" value="1"/>
</dbReference>
<dbReference type="GO" id="GO:0003723">
    <property type="term" value="F:RNA binding"/>
    <property type="evidence" value="ECO:0007669"/>
    <property type="project" value="UniProtKB-UniRule"/>
</dbReference>
<evidence type="ECO:0000256" key="6">
    <source>
        <dbReference type="ARBA" id="ARBA00022839"/>
    </source>
</evidence>
<dbReference type="InterPro" id="IPR003029">
    <property type="entry name" value="S1_domain"/>
</dbReference>
<keyword evidence="6 8" id="KW-0269">Exonuclease</keyword>
<dbReference type="Pfam" id="PF00773">
    <property type="entry name" value="RNB"/>
    <property type="match status" value="1"/>
</dbReference>
<dbReference type="GO" id="GO:0005829">
    <property type="term" value="C:cytosol"/>
    <property type="evidence" value="ECO:0007669"/>
    <property type="project" value="TreeGrafter"/>
</dbReference>
<comment type="caution">
    <text evidence="10">The sequence shown here is derived from an EMBL/GenBank/DDBJ whole genome shotgun (WGS) entry which is preliminary data.</text>
</comment>
<evidence type="ECO:0000256" key="7">
    <source>
        <dbReference type="ARBA" id="ARBA00022884"/>
    </source>
</evidence>
<dbReference type="CDD" id="cd04471">
    <property type="entry name" value="S1_RNase_R"/>
    <property type="match status" value="1"/>
</dbReference>
<evidence type="ECO:0000313" key="10">
    <source>
        <dbReference type="EMBL" id="MBC8536673.1"/>
    </source>
</evidence>
<evidence type="ECO:0000256" key="4">
    <source>
        <dbReference type="ARBA" id="ARBA00022722"/>
    </source>
</evidence>
<feature type="domain" description="S1 motif" evidence="9">
    <location>
        <begin position="577"/>
        <end position="657"/>
    </location>
</feature>
<keyword evidence="5 8" id="KW-0378">Hydrolase</keyword>
<evidence type="ECO:0000313" key="11">
    <source>
        <dbReference type="Proteomes" id="UP000620366"/>
    </source>
</evidence>
<evidence type="ECO:0000256" key="2">
    <source>
        <dbReference type="ARBA" id="ARBA00004496"/>
    </source>
</evidence>
<dbReference type="Proteomes" id="UP000620366">
    <property type="component" value="Unassembled WGS sequence"/>
</dbReference>
<organism evidence="10 11">
    <name type="scientific">Feifania hominis</name>
    <dbReference type="NCBI Taxonomy" id="2763660"/>
    <lineage>
        <taxon>Bacteria</taxon>
        <taxon>Bacillati</taxon>
        <taxon>Bacillota</taxon>
        <taxon>Clostridia</taxon>
        <taxon>Eubacteriales</taxon>
        <taxon>Feifaniaceae</taxon>
        <taxon>Feifania</taxon>
    </lineage>
</organism>
<dbReference type="GO" id="GO:0006402">
    <property type="term" value="P:mRNA catabolic process"/>
    <property type="evidence" value="ECO:0007669"/>
    <property type="project" value="TreeGrafter"/>
</dbReference>
<evidence type="ECO:0000259" key="9">
    <source>
        <dbReference type="PROSITE" id="PS50126"/>
    </source>
</evidence>
<dbReference type="InterPro" id="IPR050180">
    <property type="entry name" value="RNR_Ribonuclease"/>
</dbReference>
<dbReference type="SMART" id="SM00316">
    <property type="entry name" value="S1"/>
    <property type="match status" value="1"/>
</dbReference>
<keyword evidence="4 8" id="KW-0540">Nuclease</keyword>
<proteinExistence type="inferred from homology"/>
<dbReference type="GO" id="GO:0008859">
    <property type="term" value="F:exoribonuclease II activity"/>
    <property type="evidence" value="ECO:0007669"/>
    <property type="project" value="UniProtKB-UniRule"/>
</dbReference>
<dbReference type="NCBIfam" id="TIGR02063">
    <property type="entry name" value="RNase_R"/>
    <property type="match status" value="1"/>
</dbReference>
<dbReference type="PANTHER" id="PTHR23355">
    <property type="entry name" value="RIBONUCLEASE"/>
    <property type="match status" value="1"/>
</dbReference>
<dbReference type="InterPro" id="IPR004476">
    <property type="entry name" value="RNase_II/RNase_R"/>
</dbReference>
<gene>
    <name evidence="8 10" type="primary">rnr</name>
    <name evidence="10" type="ORF">H8695_08250</name>
</gene>
<name>A0A926HUU7_9FIRM</name>
<dbReference type="InterPro" id="IPR001900">
    <property type="entry name" value="RNase_II/R"/>
</dbReference>
<dbReference type="InterPro" id="IPR040476">
    <property type="entry name" value="CSD2"/>
</dbReference>
<comment type="subcellular location">
    <subcellularLocation>
        <location evidence="2 8">Cytoplasm</location>
    </subcellularLocation>
</comment>
<dbReference type="AlphaFoldDB" id="A0A926HUU7"/>
<dbReference type="RefSeq" id="WP_249300509.1">
    <property type="nucleotide sequence ID" value="NZ_JACRSP010000003.1"/>
</dbReference>
<dbReference type="PROSITE" id="PS50126">
    <property type="entry name" value="S1"/>
    <property type="match status" value="1"/>
</dbReference>
<dbReference type="InterPro" id="IPR013223">
    <property type="entry name" value="RNase_B_OB_dom"/>
</dbReference>
<dbReference type="NCBIfam" id="TIGR00358">
    <property type="entry name" value="3_prime_RNase"/>
    <property type="match status" value="1"/>
</dbReference>
<dbReference type="SMART" id="SM00357">
    <property type="entry name" value="CSP"/>
    <property type="match status" value="1"/>
</dbReference>
<accession>A0A926HUU7</accession>
<dbReference type="Pfam" id="PF00575">
    <property type="entry name" value="S1"/>
    <property type="match status" value="1"/>
</dbReference>
<dbReference type="SMART" id="SM00955">
    <property type="entry name" value="RNB"/>
    <property type="match status" value="1"/>
</dbReference>
<keyword evidence="3 8" id="KW-0963">Cytoplasm</keyword>
<reference evidence="10" key="1">
    <citation type="submission" date="2020-08" db="EMBL/GenBank/DDBJ databases">
        <title>Genome public.</title>
        <authorList>
            <person name="Liu C."/>
            <person name="Sun Q."/>
        </authorList>
    </citation>
    <scope>NUCLEOTIDE SEQUENCE</scope>
    <source>
        <strain evidence="10">BX7</strain>
    </source>
</reference>
<dbReference type="EC" id="3.1.13.1" evidence="8"/>
<comment type="function">
    <text evidence="8">3'-5' exoribonuclease that releases 5'-nucleoside monophosphates and is involved in maturation of structured RNAs.</text>
</comment>
<evidence type="ECO:0000256" key="3">
    <source>
        <dbReference type="ARBA" id="ARBA00022490"/>
    </source>
</evidence>
<sequence length="657" mass="73372">MAKIKKRKQRQPERRDRLIEGTFEATPRGFGFVVPDEPDGERLFVPGAGTHGAMHTDRVEARVVKPKTEERSAEGEITRVLQRNVTSVTGTLESDRGRRFYAVPDDPRYGEEIEIKKGELMGAKRRDKVLVALDGYNSRDNRYQRGRVTANFGPADTLGANYRSVLHDHSVRMEFPDEVKAEAARLFSRGVPESELEGRLDLRGETVFTIDGADAKDFDDAISIEKTAEGYTLGVHIADVSHYVTKNSAIDAEAFARGTSIYFTDQVVPMLPFELSNELCSLKPGVDRLTLSCIMQLDAAGKVVGHTIRKSVIRSVKRCVYGEVNAVLGGTADEPTAGSYESIRGELLLMRELAGLLTARRRRRGALNFETVESQIVVDENAEPVDIVPRERGESERIIEEFMLLANETVAEHLCRRRLPCVYRVHEKPDPEKVQSFLRVAGALGLHARLVGGELCPKGMQSMLEQAAGKPFERVISNLLIRSMMKAKYSAENLGHFGIAAKYYCHFTSPIRRYPDLAVHRILTAMETGGLDGRKAAFERFAEAAAEQSTECEIRALEAERDIEDLYKALYMAKFVGEEFDGFVSSVTGFGLFVELPNTVEGLVHISDLDDDYYVFDEEKLRLTGERGGRVFALGDPIRVRLVRSDITARQIDFVPV</sequence>
<protein>
    <recommendedName>
        <fullName evidence="8">Ribonuclease R</fullName>
        <shortName evidence="8">RNase R</shortName>
        <ecNumber evidence="8">3.1.13.1</ecNumber>
    </recommendedName>
</protein>
<dbReference type="PANTHER" id="PTHR23355:SF9">
    <property type="entry name" value="DIS3-LIKE EXONUCLEASE 2"/>
    <property type="match status" value="1"/>
</dbReference>
<dbReference type="SUPFAM" id="SSF50249">
    <property type="entry name" value="Nucleic acid-binding proteins"/>
    <property type="match status" value="4"/>
</dbReference>
<comment type="catalytic activity">
    <reaction evidence="1 8">
        <text>Exonucleolytic cleavage in the 3'- to 5'-direction to yield nucleoside 5'-phosphates.</text>
        <dbReference type="EC" id="3.1.13.1"/>
    </reaction>
</comment>
<evidence type="ECO:0000256" key="1">
    <source>
        <dbReference type="ARBA" id="ARBA00001849"/>
    </source>
</evidence>
<keyword evidence="11" id="KW-1185">Reference proteome</keyword>
<dbReference type="Pfam" id="PF17876">
    <property type="entry name" value="CSD2"/>
    <property type="match status" value="1"/>
</dbReference>
<dbReference type="InterPro" id="IPR011129">
    <property type="entry name" value="CSD"/>
</dbReference>
<dbReference type="Gene3D" id="2.40.50.140">
    <property type="entry name" value="Nucleic acid-binding proteins"/>
    <property type="match status" value="2"/>
</dbReference>
<evidence type="ECO:0000256" key="8">
    <source>
        <dbReference type="HAMAP-Rule" id="MF_01895"/>
    </source>
</evidence>
<dbReference type="InterPro" id="IPR012340">
    <property type="entry name" value="NA-bd_OB-fold"/>
</dbReference>
<evidence type="ECO:0000256" key="5">
    <source>
        <dbReference type="ARBA" id="ARBA00022801"/>
    </source>
</evidence>
<dbReference type="HAMAP" id="MF_01895">
    <property type="entry name" value="RNase_R"/>
    <property type="match status" value="1"/>
</dbReference>
<dbReference type="EMBL" id="JACRSP010000003">
    <property type="protein sequence ID" value="MBC8536673.1"/>
    <property type="molecule type" value="Genomic_DNA"/>
</dbReference>
<keyword evidence="7 8" id="KW-0694">RNA-binding</keyword>
<dbReference type="InterPro" id="IPR011805">
    <property type="entry name" value="RNase_R"/>
</dbReference>